<dbReference type="NCBIfam" id="TIGR00296">
    <property type="entry name" value="TIGR00296 family protein"/>
    <property type="match status" value="1"/>
</dbReference>
<dbReference type="InterPro" id="IPR002733">
    <property type="entry name" value="AMMECR1_domain"/>
</dbReference>
<dbReference type="InterPro" id="IPR023473">
    <property type="entry name" value="AMMECR1"/>
</dbReference>
<dbReference type="AlphaFoldDB" id="A0A931CR99"/>
<evidence type="ECO:0000259" key="1">
    <source>
        <dbReference type="PROSITE" id="PS51112"/>
    </source>
</evidence>
<dbReference type="Proteomes" id="UP000706172">
    <property type="component" value="Unassembled WGS sequence"/>
</dbReference>
<dbReference type="EMBL" id="JACCQK010000268">
    <property type="protein sequence ID" value="MBG0779288.1"/>
    <property type="molecule type" value="Genomic_DNA"/>
</dbReference>
<dbReference type="PANTHER" id="PTHR13016">
    <property type="entry name" value="AMMECR1 HOMOLOG"/>
    <property type="match status" value="1"/>
</dbReference>
<dbReference type="Pfam" id="PF01871">
    <property type="entry name" value="AMMECR1"/>
    <property type="match status" value="1"/>
</dbReference>
<dbReference type="InterPro" id="IPR036071">
    <property type="entry name" value="AMMECR1_dom_sf"/>
</dbReference>
<proteinExistence type="predicted"/>
<gene>
    <name evidence="2" type="primary">amrA</name>
    <name evidence="2" type="ORF">H0S81_05115</name>
</gene>
<evidence type="ECO:0000313" key="3">
    <source>
        <dbReference type="Proteomes" id="UP000706172"/>
    </source>
</evidence>
<name>A0A931CR99_9BACT</name>
<dbReference type="PANTHER" id="PTHR13016:SF0">
    <property type="entry name" value="AMME SYNDROME CANDIDATE GENE 1 PROTEIN"/>
    <property type="match status" value="1"/>
</dbReference>
<feature type="domain" description="AMMECR1" evidence="1">
    <location>
        <begin position="13"/>
        <end position="198"/>
    </location>
</feature>
<dbReference type="NCBIfam" id="TIGR04335">
    <property type="entry name" value="AmmeMemoSam_A"/>
    <property type="match status" value="1"/>
</dbReference>
<dbReference type="Gene3D" id="3.30.700.20">
    <property type="entry name" value="Hypothetical protein ph0010, domain 1"/>
    <property type="match status" value="1"/>
</dbReference>
<dbReference type="PROSITE" id="PS51112">
    <property type="entry name" value="AMMECR1"/>
    <property type="match status" value="1"/>
</dbReference>
<organism evidence="2 3">
    <name type="scientific">Desulfotignum balticum</name>
    <dbReference type="NCBI Taxonomy" id="115781"/>
    <lineage>
        <taxon>Bacteria</taxon>
        <taxon>Pseudomonadati</taxon>
        <taxon>Thermodesulfobacteriota</taxon>
        <taxon>Desulfobacteria</taxon>
        <taxon>Desulfobacterales</taxon>
        <taxon>Desulfobacteraceae</taxon>
        <taxon>Desulfotignum</taxon>
    </lineage>
</organism>
<protein>
    <submittedName>
        <fullName evidence="2">AmmeMemoRadiSam system protein A</fullName>
    </submittedName>
</protein>
<sequence length="198" mass="22472">MTQKKYQKNQEHINGTLLIQLAKAAIIQRLLPDGEKAAPDLPDPLPVWLKEKRGVFVTLQKNGTLRGCIGTLEPEKPLLESVQENACHAAFDDTRFSPVTLEELEDIQIEVSLLSVPEKLYYSDVKDLLARVVPFQDGVIVQKGHHRATFLPQVWEQLPDPESFLTQLCLKARLDSHAWQAGDLKVFTYQVQSFTENR</sequence>
<evidence type="ECO:0000313" key="2">
    <source>
        <dbReference type="EMBL" id="MBG0779288.1"/>
    </source>
</evidence>
<accession>A0A931CR99</accession>
<reference evidence="2" key="1">
    <citation type="submission" date="2020-07" db="EMBL/GenBank/DDBJ databases">
        <title>Severe corrosion of carbon steel in oil field produced water can be linked to methanogenic archaea containing a special type of NiFe hydrogenase.</title>
        <authorList>
            <person name="Lahme S."/>
            <person name="Mand J."/>
            <person name="Longwell J."/>
            <person name="Smith R."/>
            <person name="Enning D."/>
        </authorList>
    </citation>
    <scope>NUCLEOTIDE SEQUENCE</scope>
    <source>
        <strain evidence="2">MIC098Bin6</strain>
    </source>
</reference>
<comment type="caution">
    <text evidence="2">The sequence shown here is derived from an EMBL/GenBank/DDBJ whole genome shotgun (WGS) entry which is preliminary data.</text>
</comment>
<dbReference type="SUPFAM" id="SSF143447">
    <property type="entry name" value="AMMECR1-like"/>
    <property type="match status" value="1"/>
</dbReference>
<dbReference type="InterPro" id="IPR027485">
    <property type="entry name" value="AMMECR1_N"/>
</dbReference>
<dbReference type="InterPro" id="IPR027623">
    <property type="entry name" value="AmmeMemoSam_A"/>
</dbReference>
<dbReference type="Gene3D" id="3.30.1490.150">
    <property type="entry name" value="Hypothetical protein ph0010, domain 2"/>
    <property type="match status" value="1"/>
</dbReference>